<name>A0A851HC47_9MOLU</name>
<dbReference type="AlphaFoldDB" id="A0A851HC47"/>
<evidence type="ECO:0000313" key="2">
    <source>
        <dbReference type="Proteomes" id="UP000568109"/>
    </source>
</evidence>
<dbReference type="Proteomes" id="UP000568109">
    <property type="component" value="Unassembled WGS sequence"/>
</dbReference>
<protein>
    <submittedName>
        <fullName evidence="1">Uncharacterized protein</fullName>
    </submittedName>
</protein>
<gene>
    <name evidence="1" type="ORF">HR065_00515</name>
</gene>
<organism evidence="1 2">
    <name type="scientific">Candidatus Phytoplasma pruni</name>
    <dbReference type="NCBI Taxonomy" id="479893"/>
    <lineage>
        <taxon>Bacteria</taxon>
        <taxon>Bacillati</taxon>
        <taxon>Mycoplasmatota</taxon>
        <taxon>Mollicutes</taxon>
        <taxon>Acholeplasmatales</taxon>
        <taxon>Acholeplasmataceae</taxon>
        <taxon>Candidatus Phytoplasma</taxon>
        <taxon>16SrIII (X-disease group)</taxon>
    </lineage>
</organism>
<accession>A0A851HC47</accession>
<reference evidence="1 2" key="1">
    <citation type="submission" date="2020-06" db="EMBL/GenBank/DDBJ databases">
        <title>Draft genome sequence of Candidatus Phytoplasma pruni (X-disease group, subgroup 16SrIII-B) strain ChTDIII from Argentina.</title>
        <authorList>
            <person name="Fernandez F.D."/>
            <person name="Zuebert C."/>
            <person name="Huettel B."/>
            <person name="Kube M."/>
            <person name="Conci L.R."/>
        </authorList>
    </citation>
    <scope>NUCLEOTIDE SEQUENCE [LARGE SCALE GENOMIC DNA]</scope>
    <source>
        <strain evidence="1 2">ChTDIII</strain>
    </source>
</reference>
<dbReference type="EMBL" id="JABUOH010000019">
    <property type="protein sequence ID" value="NWN45568.1"/>
    <property type="molecule type" value="Genomic_DNA"/>
</dbReference>
<keyword evidence="2" id="KW-1185">Reference proteome</keyword>
<proteinExistence type="predicted"/>
<sequence length="85" mass="10507">MNNQTYNLSLSNSESNKKLTWKERDRLFLEYFNNSENNESRNVDNFLLHHFKHEVLNENGQINERYLILRTHYMQMYYAFLNLKK</sequence>
<comment type="caution">
    <text evidence="1">The sequence shown here is derived from an EMBL/GenBank/DDBJ whole genome shotgun (WGS) entry which is preliminary data.</text>
</comment>
<dbReference type="RefSeq" id="WP_178733969.1">
    <property type="nucleotide sequence ID" value="NZ_JABUOH010000019.1"/>
</dbReference>
<evidence type="ECO:0000313" key="1">
    <source>
        <dbReference type="EMBL" id="NWN45568.1"/>
    </source>
</evidence>